<evidence type="ECO:0000313" key="3">
    <source>
        <dbReference type="EMBL" id="MCK8489038.1"/>
    </source>
</evidence>
<dbReference type="Pfam" id="PF13649">
    <property type="entry name" value="Methyltransf_25"/>
    <property type="match status" value="1"/>
</dbReference>
<dbReference type="Proteomes" id="UP001139534">
    <property type="component" value="Unassembled WGS sequence"/>
</dbReference>
<dbReference type="CDD" id="cd02440">
    <property type="entry name" value="AdoMet_MTases"/>
    <property type="match status" value="1"/>
</dbReference>
<gene>
    <name evidence="3" type="ORF">M0651_17845</name>
</gene>
<dbReference type="InterPro" id="IPR029063">
    <property type="entry name" value="SAM-dependent_MTases_sf"/>
</dbReference>
<dbReference type="EMBL" id="JALPRK010000019">
    <property type="protein sequence ID" value="MCK8489038.1"/>
    <property type="molecule type" value="Genomic_DNA"/>
</dbReference>
<protein>
    <submittedName>
        <fullName evidence="3">Class I SAM-dependent methyltransferase</fullName>
    </submittedName>
</protein>
<name>A0A9X1Y443_9BACL</name>
<organism evidence="3 4">
    <name type="scientific">Paenibacillus mellifer</name>
    <dbReference type="NCBI Taxonomy" id="2937794"/>
    <lineage>
        <taxon>Bacteria</taxon>
        <taxon>Bacillati</taxon>
        <taxon>Bacillota</taxon>
        <taxon>Bacilli</taxon>
        <taxon>Bacillales</taxon>
        <taxon>Paenibacillaceae</taxon>
        <taxon>Paenibacillus</taxon>
    </lineage>
</organism>
<evidence type="ECO:0000256" key="1">
    <source>
        <dbReference type="ARBA" id="ARBA00022679"/>
    </source>
</evidence>
<comment type="caution">
    <text evidence="3">The sequence shown here is derived from an EMBL/GenBank/DDBJ whole genome shotgun (WGS) entry which is preliminary data.</text>
</comment>
<sequence>MADIRQNLEWWKGYDWTSQGESWSAAWGGSDAQFFASILPRIRMYIPSKNILEIAPGFGRWTQYLINFSDEYTGIDLNEECVTHCKNRFSNSGSDVNFYANDGKSLANIKDDSVDFVFSFDSLVHANAEVLEAYLEQLKNKFTTEGVGFFHHSNLGSFPERGDSTSNHYRDEVVTSDLFKTICERHGLVCISQEVINWGGDKLIDCLSVFTMPSSSYKKDYAYIENNKFMEEASYIRELSSIYRR</sequence>
<dbReference type="PANTHER" id="PTHR43861">
    <property type="entry name" value="TRANS-ACONITATE 2-METHYLTRANSFERASE-RELATED"/>
    <property type="match status" value="1"/>
</dbReference>
<accession>A0A9X1Y443</accession>
<reference evidence="3" key="1">
    <citation type="submission" date="2022-04" db="EMBL/GenBank/DDBJ databases">
        <authorList>
            <person name="Seo M.-J."/>
        </authorList>
    </citation>
    <scope>NUCLEOTIDE SEQUENCE</scope>
    <source>
        <strain evidence="3">MBLB2552</strain>
    </source>
</reference>
<evidence type="ECO:0000313" key="4">
    <source>
        <dbReference type="Proteomes" id="UP001139534"/>
    </source>
</evidence>
<evidence type="ECO:0000259" key="2">
    <source>
        <dbReference type="Pfam" id="PF13649"/>
    </source>
</evidence>
<keyword evidence="1" id="KW-0808">Transferase</keyword>
<dbReference type="SUPFAM" id="SSF53335">
    <property type="entry name" value="S-adenosyl-L-methionine-dependent methyltransferases"/>
    <property type="match status" value="1"/>
</dbReference>
<dbReference type="GO" id="GO:0032259">
    <property type="term" value="P:methylation"/>
    <property type="evidence" value="ECO:0007669"/>
    <property type="project" value="UniProtKB-KW"/>
</dbReference>
<dbReference type="RefSeq" id="WP_248553086.1">
    <property type="nucleotide sequence ID" value="NZ_JALPRK010000019.1"/>
</dbReference>
<keyword evidence="3" id="KW-0489">Methyltransferase</keyword>
<proteinExistence type="predicted"/>
<keyword evidence="4" id="KW-1185">Reference proteome</keyword>
<dbReference type="AlphaFoldDB" id="A0A9X1Y443"/>
<dbReference type="GO" id="GO:0008168">
    <property type="term" value="F:methyltransferase activity"/>
    <property type="evidence" value="ECO:0007669"/>
    <property type="project" value="UniProtKB-KW"/>
</dbReference>
<dbReference type="InterPro" id="IPR041698">
    <property type="entry name" value="Methyltransf_25"/>
</dbReference>
<dbReference type="Gene3D" id="3.40.50.150">
    <property type="entry name" value="Vaccinia Virus protein VP39"/>
    <property type="match status" value="1"/>
</dbReference>
<feature type="domain" description="Methyltransferase" evidence="2">
    <location>
        <begin position="51"/>
        <end position="140"/>
    </location>
</feature>